<organism evidence="1 2">
    <name type="scientific">Xylanibacter rarus</name>
    <dbReference type="NCBI Taxonomy" id="1676614"/>
    <lineage>
        <taxon>Bacteria</taxon>
        <taxon>Pseudomonadati</taxon>
        <taxon>Bacteroidota</taxon>
        <taxon>Bacteroidia</taxon>
        <taxon>Bacteroidales</taxon>
        <taxon>Prevotellaceae</taxon>
        <taxon>Xylanibacter</taxon>
    </lineage>
</organism>
<comment type="caution">
    <text evidence="1">The sequence shown here is derived from an EMBL/GenBank/DDBJ whole genome shotgun (WGS) entry which is preliminary data.</text>
</comment>
<dbReference type="EMBL" id="LFQU01000010">
    <property type="protein sequence ID" value="KOO68700.1"/>
    <property type="molecule type" value="Genomic_DNA"/>
</dbReference>
<evidence type="ECO:0000313" key="1">
    <source>
        <dbReference type="EMBL" id="KOO68700.1"/>
    </source>
</evidence>
<accession>A0A8E1QXQ0</accession>
<proteinExistence type="predicted"/>
<dbReference type="AlphaFoldDB" id="A0A8E1QXQ0"/>
<evidence type="ECO:0000313" key="2">
    <source>
        <dbReference type="Proteomes" id="UP000036951"/>
    </source>
</evidence>
<reference evidence="1 2" key="1">
    <citation type="submission" date="2015-06" db="EMBL/GenBank/DDBJ databases">
        <title>Prevotella sp. 109, sp. nov., a novel member of the family Prevotellaceae isolated from human faeces.</title>
        <authorList>
            <person name="Shkoporov A.N."/>
            <person name="Chaplin A.V."/>
            <person name="Kafarskaia L.I."/>
            <person name="Efimov B.A."/>
        </authorList>
    </citation>
    <scope>NUCLEOTIDE SEQUENCE [LARGE SCALE GENOMIC DNA]</scope>
    <source>
        <strain evidence="1 2">109</strain>
    </source>
</reference>
<name>A0A8E1QXQ0_9BACT</name>
<gene>
    <name evidence="1" type="ORF">ACU52_06795</name>
</gene>
<sequence>MQKYKNTFFLRTFIQNKFDIFSSINLQHLQLDEIISANQTFVKQNSEYSLQVGIKPQKVHLCKMLSIKKARQPDDK</sequence>
<dbReference type="Proteomes" id="UP000036951">
    <property type="component" value="Unassembled WGS sequence"/>
</dbReference>
<keyword evidence="2" id="KW-1185">Reference proteome</keyword>
<protein>
    <submittedName>
        <fullName evidence="1">Uncharacterized protein</fullName>
    </submittedName>
</protein>